<dbReference type="Gene3D" id="3.90.550.10">
    <property type="entry name" value="Spore Coat Polysaccharide Biosynthesis Protein SpsA, Chain A"/>
    <property type="match status" value="1"/>
</dbReference>
<evidence type="ECO:0000256" key="1">
    <source>
        <dbReference type="SAM" id="Phobius"/>
    </source>
</evidence>
<keyword evidence="4" id="KW-1185">Reference proteome</keyword>
<dbReference type="InterPro" id="IPR029044">
    <property type="entry name" value="Nucleotide-diphossugar_trans"/>
</dbReference>
<accession>A0A8S1J6V3</accession>
<feature type="chain" id="PRO_5035940798" description="Hexosyltransferase" evidence="2">
    <location>
        <begin position="23"/>
        <end position="523"/>
    </location>
</feature>
<keyword evidence="1" id="KW-0472">Membrane</keyword>
<dbReference type="AlphaFoldDB" id="A0A8S1J6V3"/>
<keyword evidence="1" id="KW-0812">Transmembrane</keyword>
<dbReference type="EMBL" id="CAJHUC010001999">
    <property type="protein sequence ID" value="CAD7702913.1"/>
    <property type="molecule type" value="Genomic_DNA"/>
</dbReference>
<dbReference type="Proteomes" id="UP000708148">
    <property type="component" value="Unassembled WGS sequence"/>
</dbReference>
<dbReference type="PANTHER" id="PTHR11183">
    <property type="entry name" value="GLYCOGENIN SUBFAMILY MEMBER"/>
    <property type="match status" value="1"/>
</dbReference>
<feature type="transmembrane region" description="Helical" evidence="1">
    <location>
        <begin position="371"/>
        <end position="392"/>
    </location>
</feature>
<sequence>MPFAGGASALLAALLFVGQCCGRSVTSDARATLEADAPRAPGSREAYATLLYGDDFMLGVRVLGQSMRETNTDRDLVVLVTGNILPTSIETLMSDGWIVKRVDTVFNPAKGPHPGGFPQRFWAVYTKLSIFNLVEYDKVVYLDADTVMTKNSDVLFSCPGFCATMRHSERLNSGVMVVTPSKMLYDDMMSKIEEYPSYTGGDQGFLNAYFSDYMNARVFDPNDTSQAADAKMMRLPTSFNADVGLYVMNSNRWMIPKESIYIIHFTLATFKPWNWWTPWIIKETKVWLAFREHLPKDSLGYSHGMTPFQHFAQFWMVIIPLVAAAILVRRYLWGSGIGSAFRPFPSGPGSPKAGGSGVVARAMVPRQFTGLSIIVGFLSILLPLAVTFSIVPKHVYPLWGWILAYEWTLLMHYCLFGLYLNWCYRRGKASASPSSQVYKVSGLPNRPWRATLKGATAGTAALVMCPWLADILLLRSFVVKVILTIFVGNAATAILTHFYASLAVRWFACGKCEGYTKSNSLLP</sequence>
<feature type="transmembrane region" description="Helical" evidence="1">
    <location>
        <begin position="312"/>
        <end position="332"/>
    </location>
</feature>
<comment type="caution">
    <text evidence="3">The sequence shown here is derived from an EMBL/GenBank/DDBJ whole genome shotgun (WGS) entry which is preliminary data.</text>
</comment>
<evidence type="ECO:0000256" key="2">
    <source>
        <dbReference type="SAM" id="SignalP"/>
    </source>
</evidence>
<keyword evidence="2" id="KW-0732">Signal</keyword>
<feature type="transmembrane region" description="Helical" evidence="1">
    <location>
        <begin position="481"/>
        <end position="508"/>
    </location>
</feature>
<keyword evidence="1" id="KW-1133">Transmembrane helix</keyword>
<feature type="signal peptide" evidence="2">
    <location>
        <begin position="1"/>
        <end position="22"/>
    </location>
</feature>
<reference evidence="3" key="1">
    <citation type="submission" date="2020-12" db="EMBL/GenBank/DDBJ databases">
        <authorList>
            <person name="Iha C."/>
        </authorList>
    </citation>
    <scope>NUCLEOTIDE SEQUENCE</scope>
</reference>
<dbReference type="OrthoDB" id="2014201at2759"/>
<proteinExistence type="predicted"/>
<evidence type="ECO:0000313" key="4">
    <source>
        <dbReference type="Proteomes" id="UP000708148"/>
    </source>
</evidence>
<evidence type="ECO:0008006" key="5">
    <source>
        <dbReference type="Google" id="ProtNLM"/>
    </source>
</evidence>
<protein>
    <recommendedName>
        <fullName evidence="5">Hexosyltransferase</fullName>
    </recommendedName>
</protein>
<feature type="transmembrane region" description="Helical" evidence="1">
    <location>
        <begin position="398"/>
        <end position="420"/>
    </location>
</feature>
<name>A0A8S1J6V3_9CHLO</name>
<dbReference type="SUPFAM" id="SSF53448">
    <property type="entry name" value="Nucleotide-diphospho-sugar transferases"/>
    <property type="match status" value="1"/>
</dbReference>
<dbReference type="CDD" id="cd02537">
    <property type="entry name" value="GT8_Glycogenin"/>
    <property type="match status" value="1"/>
</dbReference>
<gene>
    <name evidence="3" type="ORF">OSTQU699_LOCUS8270</name>
</gene>
<dbReference type="InterPro" id="IPR050587">
    <property type="entry name" value="GNT1/Glycosyltrans_8"/>
</dbReference>
<evidence type="ECO:0000313" key="3">
    <source>
        <dbReference type="EMBL" id="CAD7702913.1"/>
    </source>
</evidence>
<organism evidence="3 4">
    <name type="scientific">Ostreobium quekettii</name>
    <dbReference type="NCBI Taxonomy" id="121088"/>
    <lineage>
        <taxon>Eukaryota</taxon>
        <taxon>Viridiplantae</taxon>
        <taxon>Chlorophyta</taxon>
        <taxon>core chlorophytes</taxon>
        <taxon>Ulvophyceae</taxon>
        <taxon>TCBD clade</taxon>
        <taxon>Bryopsidales</taxon>
        <taxon>Ostreobineae</taxon>
        <taxon>Ostreobiaceae</taxon>
        <taxon>Ostreobium</taxon>
    </lineage>
</organism>